<accession>A0A2C9D835</accession>
<dbReference type="OrthoDB" id="5405867at2"/>
<dbReference type="Proteomes" id="UP000223606">
    <property type="component" value="Chromosome 1"/>
</dbReference>
<dbReference type="KEGG" id="hdi:HDIA_2799"/>
<organism evidence="1 2">
    <name type="scientific">Hartmannibacter diazotrophicus</name>
    <dbReference type="NCBI Taxonomy" id="1482074"/>
    <lineage>
        <taxon>Bacteria</taxon>
        <taxon>Pseudomonadati</taxon>
        <taxon>Pseudomonadota</taxon>
        <taxon>Alphaproteobacteria</taxon>
        <taxon>Hyphomicrobiales</taxon>
        <taxon>Pleomorphomonadaceae</taxon>
        <taxon>Hartmannibacter</taxon>
    </lineage>
</organism>
<evidence type="ECO:0000313" key="1">
    <source>
        <dbReference type="EMBL" id="SON56340.1"/>
    </source>
</evidence>
<evidence type="ECO:0000313" key="2">
    <source>
        <dbReference type="Proteomes" id="UP000223606"/>
    </source>
</evidence>
<name>A0A2C9D835_9HYPH</name>
<protein>
    <submittedName>
        <fullName evidence="1">Uncharacterized protein</fullName>
    </submittedName>
</protein>
<dbReference type="RefSeq" id="WP_157775641.1">
    <property type="nucleotide sequence ID" value="NZ_LT960614.1"/>
</dbReference>
<keyword evidence="2" id="KW-1185">Reference proteome</keyword>
<sequence>MTKDEFEQALLNPASVFKSPEAVLEESSLTKRQKTEILLQWEYNAAEEAVALEEGMPGEETNMLHRVLTALGQVAGPIDVEHTGPSKQHGLRET</sequence>
<proteinExistence type="predicted"/>
<gene>
    <name evidence="1" type="ORF">HDIA_2799</name>
</gene>
<dbReference type="EMBL" id="LT960614">
    <property type="protein sequence ID" value="SON56340.1"/>
    <property type="molecule type" value="Genomic_DNA"/>
</dbReference>
<reference evidence="2" key="1">
    <citation type="submission" date="2017-09" db="EMBL/GenBank/DDBJ databases">
        <title>Genome sequence of Nannocystis excedens DSM 71.</title>
        <authorList>
            <person name="Blom J."/>
        </authorList>
    </citation>
    <scope>NUCLEOTIDE SEQUENCE [LARGE SCALE GENOMIC DNA]</scope>
    <source>
        <strain evidence="2">type strain: E19</strain>
    </source>
</reference>
<dbReference type="AlphaFoldDB" id="A0A2C9D835"/>